<evidence type="ECO:0000256" key="3">
    <source>
        <dbReference type="ARBA" id="ARBA00023163"/>
    </source>
</evidence>
<evidence type="ECO:0000313" key="6">
    <source>
        <dbReference type="Proteomes" id="UP001597508"/>
    </source>
</evidence>
<dbReference type="EMBL" id="JBHULH010000003">
    <property type="protein sequence ID" value="MFD2566890.1"/>
    <property type="molecule type" value="Genomic_DNA"/>
</dbReference>
<organism evidence="5 6">
    <name type="scientific">Pseudotenacibaculum haliotis</name>
    <dbReference type="NCBI Taxonomy" id="1862138"/>
    <lineage>
        <taxon>Bacteria</taxon>
        <taxon>Pseudomonadati</taxon>
        <taxon>Bacteroidota</taxon>
        <taxon>Flavobacteriia</taxon>
        <taxon>Flavobacteriales</taxon>
        <taxon>Flavobacteriaceae</taxon>
        <taxon>Pseudotenacibaculum</taxon>
    </lineage>
</organism>
<dbReference type="SUPFAM" id="SSF55136">
    <property type="entry name" value="Probable bacterial effector-binding domain"/>
    <property type="match status" value="1"/>
</dbReference>
<dbReference type="InterPro" id="IPR009057">
    <property type="entry name" value="Homeodomain-like_sf"/>
</dbReference>
<dbReference type="SMART" id="SM00342">
    <property type="entry name" value="HTH_ARAC"/>
    <property type="match status" value="1"/>
</dbReference>
<dbReference type="PANTHER" id="PTHR40055">
    <property type="entry name" value="TRANSCRIPTIONAL REGULATOR YGIV-RELATED"/>
    <property type="match status" value="1"/>
</dbReference>
<protein>
    <submittedName>
        <fullName evidence="5">GyrI-like domain-containing protein</fullName>
    </submittedName>
</protein>
<dbReference type="InterPro" id="IPR020449">
    <property type="entry name" value="Tscrpt_reg_AraC-type_HTH"/>
</dbReference>
<keyword evidence="2" id="KW-0238">DNA-binding</keyword>
<sequence>MNNPTQLERYKKLLSFIDANFKEDINIPKVEEICHYSYRNINRIFEALHNETIGKYVKRLRLEKAAQFLKYSEMEVSDIAYEVGFEDRAAFSKAFKNKYNSSPSAFRKSNEAVLESLQQSMLPKEGTEREKLQFEIEYLPNFTSLFLEYRGHYDDVKSIETAWDKLISYVSKKELLSENSILMTEIIDDNEVSDHIHSRYYFSLILEQPLSFKPEGLFRTKEHKQQKYAKFSYKGSDRDSADFYKKIYAFWFYDVGLELIDLPTLEFYPNYDENLPESELITEIYIPVK</sequence>
<dbReference type="Pfam" id="PF06445">
    <property type="entry name" value="GyrI-like"/>
    <property type="match status" value="1"/>
</dbReference>
<dbReference type="InterPro" id="IPR050908">
    <property type="entry name" value="SmbC-like"/>
</dbReference>
<evidence type="ECO:0000256" key="1">
    <source>
        <dbReference type="ARBA" id="ARBA00023015"/>
    </source>
</evidence>
<dbReference type="PROSITE" id="PS01124">
    <property type="entry name" value="HTH_ARAC_FAMILY_2"/>
    <property type="match status" value="1"/>
</dbReference>
<accession>A0ABW5LQI9</accession>
<name>A0ABW5LQI9_9FLAO</name>
<dbReference type="Gene3D" id="3.20.80.10">
    <property type="entry name" value="Regulatory factor, effector binding domain"/>
    <property type="match status" value="1"/>
</dbReference>
<dbReference type="SUPFAM" id="SSF46689">
    <property type="entry name" value="Homeodomain-like"/>
    <property type="match status" value="1"/>
</dbReference>
<dbReference type="PROSITE" id="PS00041">
    <property type="entry name" value="HTH_ARAC_FAMILY_1"/>
    <property type="match status" value="1"/>
</dbReference>
<dbReference type="Proteomes" id="UP001597508">
    <property type="component" value="Unassembled WGS sequence"/>
</dbReference>
<proteinExistence type="predicted"/>
<dbReference type="InterPro" id="IPR010499">
    <property type="entry name" value="AraC_E-bd"/>
</dbReference>
<keyword evidence="6" id="KW-1185">Reference proteome</keyword>
<dbReference type="Gene3D" id="1.10.10.60">
    <property type="entry name" value="Homeodomain-like"/>
    <property type="match status" value="1"/>
</dbReference>
<keyword evidence="3" id="KW-0804">Transcription</keyword>
<evidence type="ECO:0000259" key="4">
    <source>
        <dbReference type="PROSITE" id="PS01124"/>
    </source>
</evidence>
<dbReference type="PANTHER" id="PTHR40055:SF1">
    <property type="entry name" value="TRANSCRIPTIONAL REGULATOR YGIV-RELATED"/>
    <property type="match status" value="1"/>
</dbReference>
<reference evidence="6" key="1">
    <citation type="journal article" date="2019" name="Int. J. Syst. Evol. Microbiol.">
        <title>The Global Catalogue of Microorganisms (GCM) 10K type strain sequencing project: providing services to taxonomists for standard genome sequencing and annotation.</title>
        <authorList>
            <consortium name="The Broad Institute Genomics Platform"/>
            <consortium name="The Broad Institute Genome Sequencing Center for Infectious Disease"/>
            <person name="Wu L."/>
            <person name="Ma J."/>
        </authorList>
    </citation>
    <scope>NUCLEOTIDE SEQUENCE [LARGE SCALE GENOMIC DNA]</scope>
    <source>
        <strain evidence="6">KCTC 52127</strain>
    </source>
</reference>
<evidence type="ECO:0000256" key="2">
    <source>
        <dbReference type="ARBA" id="ARBA00023125"/>
    </source>
</evidence>
<dbReference type="RefSeq" id="WP_379665600.1">
    <property type="nucleotide sequence ID" value="NZ_JBHULH010000003.1"/>
</dbReference>
<dbReference type="InterPro" id="IPR018062">
    <property type="entry name" value="HTH_AraC-typ_CS"/>
</dbReference>
<keyword evidence="1" id="KW-0805">Transcription regulation</keyword>
<gene>
    <name evidence="5" type="ORF">ACFSRZ_05875</name>
</gene>
<dbReference type="Pfam" id="PF12833">
    <property type="entry name" value="HTH_18"/>
    <property type="match status" value="1"/>
</dbReference>
<dbReference type="SMART" id="SM00871">
    <property type="entry name" value="AraC_E_bind"/>
    <property type="match status" value="1"/>
</dbReference>
<evidence type="ECO:0000313" key="5">
    <source>
        <dbReference type="EMBL" id="MFD2566890.1"/>
    </source>
</evidence>
<dbReference type="PRINTS" id="PR00032">
    <property type="entry name" value="HTHARAC"/>
</dbReference>
<dbReference type="InterPro" id="IPR011256">
    <property type="entry name" value="Reg_factor_effector_dom_sf"/>
</dbReference>
<feature type="domain" description="HTH araC/xylS-type" evidence="4">
    <location>
        <begin position="11"/>
        <end position="109"/>
    </location>
</feature>
<comment type="caution">
    <text evidence="5">The sequence shown here is derived from an EMBL/GenBank/DDBJ whole genome shotgun (WGS) entry which is preliminary data.</text>
</comment>
<dbReference type="InterPro" id="IPR018060">
    <property type="entry name" value="HTH_AraC"/>
</dbReference>
<dbReference type="InterPro" id="IPR029442">
    <property type="entry name" value="GyrI-like"/>
</dbReference>